<gene>
    <name evidence="1" type="ORF">chiPu_0025367</name>
</gene>
<proteinExistence type="predicted"/>
<dbReference type="AlphaFoldDB" id="A0A401TFN2"/>
<name>A0A401TFN2_CHIPU</name>
<organism evidence="1 2">
    <name type="scientific">Chiloscyllium punctatum</name>
    <name type="common">Brownbanded bambooshark</name>
    <name type="synonym">Hemiscyllium punctatum</name>
    <dbReference type="NCBI Taxonomy" id="137246"/>
    <lineage>
        <taxon>Eukaryota</taxon>
        <taxon>Metazoa</taxon>
        <taxon>Chordata</taxon>
        <taxon>Craniata</taxon>
        <taxon>Vertebrata</taxon>
        <taxon>Chondrichthyes</taxon>
        <taxon>Elasmobranchii</taxon>
        <taxon>Galeomorphii</taxon>
        <taxon>Galeoidea</taxon>
        <taxon>Orectolobiformes</taxon>
        <taxon>Hemiscylliidae</taxon>
        <taxon>Chiloscyllium</taxon>
    </lineage>
</organism>
<evidence type="ECO:0000313" key="1">
    <source>
        <dbReference type="EMBL" id="GCC41438.1"/>
    </source>
</evidence>
<dbReference type="EMBL" id="BEZZ01057389">
    <property type="protein sequence ID" value="GCC41438.1"/>
    <property type="molecule type" value="Genomic_DNA"/>
</dbReference>
<protein>
    <recommendedName>
        <fullName evidence="3">Rab-GAP TBC domain-containing protein</fullName>
    </recommendedName>
</protein>
<evidence type="ECO:0008006" key="3">
    <source>
        <dbReference type="Google" id="ProtNLM"/>
    </source>
</evidence>
<accession>A0A401TFN2</accession>
<feature type="non-terminal residue" evidence="1">
    <location>
        <position position="1"/>
    </location>
</feature>
<evidence type="ECO:0000313" key="2">
    <source>
        <dbReference type="Proteomes" id="UP000287033"/>
    </source>
</evidence>
<reference evidence="1 2" key="1">
    <citation type="journal article" date="2018" name="Nat. Ecol. Evol.">
        <title>Shark genomes provide insights into elasmobranch evolution and the origin of vertebrates.</title>
        <authorList>
            <person name="Hara Y"/>
            <person name="Yamaguchi K"/>
            <person name="Onimaru K"/>
            <person name="Kadota M"/>
            <person name="Koyanagi M"/>
            <person name="Keeley SD"/>
            <person name="Tatsumi K"/>
            <person name="Tanaka K"/>
            <person name="Motone F"/>
            <person name="Kageyama Y"/>
            <person name="Nozu R"/>
            <person name="Adachi N"/>
            <person name="Nishimura O"/>
            <person name="Nakagawa R"/>
            <person name="Tanegashima C"/>
            <person name="Kiyatake I"/>
            <person name="Matsumoto R"/>
            <person name="Murakumo K"/>
            <person name="Nishida K"/>
            <person name="Terakita A"/>
            <person name="Kuratani S"/>
            <person name="Sato K"/>
            <person name="Hyodo S Kuraku.S."/>
        </authorList>
    </citation>
    <scope>NUCLEOTIDE SEQUENCE [LARGE SCALE GENOMIC DNA]</scope>
</reference>
<dbReference type="Proteomes" id="UP000287033">
    <property type="component" value="Unassembled WGS sequence"/>
</dbReference>
<sequence>ELCLTAFDMYKTIGQNRLAQLLGKDLADFYMYVWNVLERAIPTRDVLGFLLWCL</sequence>
<keyword evidence="2" id="KW-1185">Reference proteome</keyword>
<comment type="caution">
    <text evidence="1">The sequence shown here is derived from an EMBL/GenBank/DDBJ whole genome shotgun (WGS) entry which is preliminary data.</text>
</comment>